<dbReference type="Proteomes" id="UP000215244">
    <property type="component" value="Chromosome"/>
</dbReference>
<dbReference type="InterPro" id="IPR038731">
    <property type="entry name" value="RgtA/B/C-like"/>
</dbReference>
<reference evidence="3 4" key="1">
    <citation type="submission" date="2017-08" db="EMBL/GenBank/DDBJ databases">
        <title>The complete genome sequence of Maribacter sp. B1, isolated from deep-sea sediment.</title>
        <authorList>
            <person name="Wu Y.-H."/>
            <person name="Cheng H."/>
            <person name="Xu X.-W."/>
        </authorList>
    </citation>
    <scope>NUCLEOTIDE SEQUENCE [LARGE SCALE GENOMIC DNA]</scope>
    <source>
        <strain evidence="3 4">B1</strain>
    </source>
</reference>
<keyword evidence="1" id="KW-0812">Transmembrane</keyword>
<dbReference type="AlphaFoldDB" id="A0A223VBE5"/>
<dbReference type="OrthoDB" id="1491458at2"/>
<gene>
    <name evidence="3" type="ORF">CJ263_19105</name>
</gene>
<evidence type="ECO:0000313" key="4">
    <source>
        <dbReference type="Proteomes" id="UP000215244"/>
    </source>
</evidence>
<feature type="transmembrane region" description="Helical" evidence="1">
    <location>
        <begin position="326"/>
        <end position="345"/>
    </location>
</feature>
<protein>
    <recommendedName>
        <fullName evidence="2">Glycosyltransferase RgtA/B/C/D-like domain-containing protein</fullName>
    </recommendedName>
</protein>
<evidence type="ECO:0000259" key="2">
    <source>
        <dbReference type="Pfam" id="PF13231"/>
    </source>
</evidence>
<keyword evidence="1" id="KW-1133">Transmembrane helix</keyword>
<dbReference type="EMBL" id="CP022957">
    <property type="protein sequence ID" value="ASV32159.1"/>
    <property type="molecule type" value="Genomic_DNA"/>
</dbReference>
<feature type="transmembrane region" description="Helical" evidence="1">
    <location>
        <begin position="113"/>
        <end position="130"/>
    </location>
</feature>
<feature type="transmembrane region" description="Helical" evidence="1">
    <location>
        <begin position="7"/>
        <end position="29"/>
    </location>
</feature>
<dbReference type="KEGG" id="marb:CJ263_19105"/>
<feature type="transmembrane region" description="Helical" evidence="1">
    <location>
        <begin position="357"/>
        <end position="379"/>
    </location>
</feature>
<feature type="transmembrane region" description="Helical" evidence="1">
    <location>
        <begin position="301"/>
        <end position="320"/>
    </location>
</feature>
<keyword evidence="1" id="KW-0472">Membrane</keyword>
<feature type="domain" description="Glycosyltransferase RgtA/B/C/D-like" evidence="2">
    <location>
        <begin position="63"/>
        <end position="205"/>
    </location>
</feature>
<proteinExistence type="predicted"/>
<evidence type="ECO:0000256" key="1">
    <source>
        <dbReference type="SAM" id="Phobius"/>
    </source>
</evidence>
<evidence type="ECO:0000313" key="3">
    <source>
        <dbReference type="EMBL" id="ASV32159.1"/>
    </source>
</evidence>
<feature type="transmembrane region" description="Helical" evidence="1">
    <location>
        <begin position="87"/>
        <end position="104"/>
    </location>
</feature>
<dbReference type="Pfam" id="PF13231">
    <property type="entry name" value="PMT_2"/>
    <property type="match status" value="1"/>
</dbReference>
<keyword evidence="4" id="KW-1185">Reference proteome</keyword>
<name>A0A223VBE5_9FLAO</name>
<accession>A0A223VBE5</accession>
<feature type="transmembrane region" description="Helical" evidence="1">
    <location>
        <begin position="136"/>
        <end position="154"/>
    </location>
</feature>
<sequence>MKHQSLFVKIFLFIAFLMGIVIRAIQFFAEPSMWKDELFSVVNIENMSFWELMTQQPAYNQVAPVGFYMIQKFFYTLIGSTEMAFRFYPFIASLMALWLFYLIARKFVNSTKLVLAVFFMATVLGSWWQSFNAKPYTGDILFLMFFVWTSLTMLERTLSKKERLIFGLIGFLGASASFPASVFVLAITSILFLKRKDIPLRSYMPMFILWLLGGVWNIIYAKFIISPEVAIAMSEHHSNMFPPSKVMEYVLFFPKQIILGLGDFLTVIGSNNPMIVLLCIIILLLSSISFYPIIKHKRIDLFILVLPFIMMIGLVSFYILPMVGRTAYYGLWPFLLLPMISLSILEKNFSWAKPWLTNAIGVIIVLPSVLVIILGVSSLPIESEPVKKMLTYYNEHKQAGDVLYVQGSGDLYMHYYGPKYGVQDYILGQYDYNISTGAYLKDLEQLKGNKRVWFLFTGFRPEMNPTLSPKDIQGIFSEEAELIEEKHFESAGYPNFLNLYDFSER</sequence>
<feature type="transmembrane region" description="Helical" evidence="1">
    <location>
        <begin position="166"/>
        <end position="192"/>
    </location>
</feature>
<feature type="transmembrane region" description="Helical" evidence="1">
    <location>
        <begin position="204"/>
        <end position="225"/>
    </location>
</feature>
<organism evidence="3 4">
    <name type="scientific">Maribacter cobaltidurans</name>
    <dbReference type="NCBI Taxonomy" id="1178778"/>
    <lineage>
        <taxon>Bacteria</taxon>
        <taxon>Pseudomonadati</taxon>
        <taxon>Bacteroidota</taxon>
        <taxon>Flavobacteriia</taxon>
        <taxon>Flavobacteriales</taxon>
        <taxon>Flavobacteriaceae</taxon>
        <taxon>Maribacter</taxon>
    </lineage>
</organism>
<feature type="transmembrane region" description="Helical" evidence="1">
    <location>
        <begin position="246"/>
        <end position="268"/>
    </location>
</feature>
<feature type="transmembrane region" description="Helical" evidence="1">
    <location>
        <begin position="274"/>
        <end position="294"/>
    </location>
</feature>
<dbReference type="RefSeq" id="WP_094998732.1">
    <property type="nucleotide sequence ID" value="NZ_BMJL01000008.1"/>
</dbReference>